<dbReference type="InterPro" id="IPR001683">
    <property type="entry name" value="PX_dom"/>
</dbReference>
<evidence type="ECO:0000313" key="3">
    <source>
        <dbReference type="Proteomes" id="UP000054498"/>
    </source>
</evidence>
<name>A0A0D2KCT8_9CHLO</name>
<proteinExistence type="predicted"/>
<evidence type="ECO:0000259" key="1">
    <source>
        <dbReference type="PROSITE" id="PS50195"/>
    </source>
</evidence>
<dbReference type="KEGG" id="mng:MNEG_14339"/>
<dbReference type="PANTHER" id="PTHR46757:SF2">
    <property type="entry name" value="OS05G0346100 PROTEIN"/>
    <property type="match status" value="1"/>
</dbReference>
<dbReference type="AlphaFoldDB" id="A0A0D2KCT8"/>
<sequence>MDESFVSFEVTTATSLPTFRCPQVTVRRRFKDVVALSRLLELLLPGTILPARPRRNFVEGRLKMTPAFVEQSCVCV</sequence>
<dbReference type="OrthoDB" id="271164at2759"/>
<dbReference type="PROSITE" id="PS50195">
    <property type="entry name" value="PX"/>
    <property type="match status" value="1"/>
</dbReference>
<feature type="domain" description="PX" evidence="1">
    <location>
        <begin position="1"/>
        <end position="76"/>
    </location>
</feature>
<dbReference type="Proteomes" id="UP000054498">
    <property type="component" value="Unassembled WGS sequence"/>
</dbReference>
<dbReference type="InterPro" id="IPR044279">
    <property type="entry name" value="SNX2A/B"/>
</dbReference>
<dbReference type="EMBL" id="KK104632">
    <property type="protein sequence ID" value="KIY93623.1"/>
    <property type="molecule type" value="Genomic_DNA"/>
</dbReference>
<evidence type="ECO:0000313" key="2">
    <source>
        <dbReference type="EMBL" id="KIY93623.1"/>
    </source>
</evidence>
<organism evidence="2 3">
    <name type="scientific">Monoraphidium neglectum</name>
    <dbReference type="NCBI Taxonomy" id="145388"/>
    <lineage>
        <taxon>Eukaryota</taxon>
        <taxon>Viridiplantae</taxon>
        <taxon>Chlorophyta</taxon>
        <taxon>core chlorophytes</taxon>
        <taxon>Chlorophyceae</taxon>
        <taxon>CS clade</taxon>
        <taxon>Sphaeropleales</taxon>
        <taxon>Selenastraceae</taxon>
        <taxon>Monoraphidium</taxon>
    </lineage>
</organism>
<dbReference type="STRING" id="145388.A0A0D2KCT8"/>
<dbReference type="RefSeq" id="XP_013892643.1">
    <property type="nucleotide sequence ID" value="XM_014037189.1"/>
</dbReference>
<dbReference type="GO" id="GO:0005768">
    <property type="term" value="C:endosome"/>
    <property type="evidence" value="ECO:0007669"/>
    <property type="project" value="UniProtKB-ARBA"/>
</dbReference>
<dbReference type="GO" id="GO:0035091">
    <property type="term" value="F:phosphatidylinositol binding"/>
    <property type="evidence" value="ECO:0007669"/>
    <property type="project" value="InterPro"/>
</dbReference>
<dbReference type="Gene3D" id="3.30.1520.10">
    <property type="entry name" value="Phox-like domain"/>
    <property type="match status" value="1"/>
</dbReference>
<gene>
    <name evidence="2" type="ORF">MNEG_14339</name>
</gene>
<dbReference type="SUPFAM" id="SSF64268">
    <property type="entry name" value="PX domain"/>
    <property type="match status" value="1"/>
</dbReference>
<accession>A0A0D2KCT8</accession>
<protein>
    <recommendedName>
        <fullName evidence="1">PX domain-containing protein</fullName>
    </recommendedName>
</protein>
<keyword evidence="3" id="KW-1185">Reference proteome</keyword>
<dbReference type="GeneID" id="25731891"/>
<dbReference type="InterPro" id="IPR036871">
    <property type="entry name" value="PX_dom_sf"/>
</dbReference>
<dbReference type="PANTHER" id="PTHR46757">
    <property type="entry name" value="SORTING NEXIN-RELATED"/>
    <property type="match status" value="1"/>
</dbReference>
<reference evidence="2 3" key="1">
    <citation type="journal article" date="2013" name="BMC Genomics">
        <title>Reconstruction of the lipid metabolism for the microalga Monoraphidium neglectum from its genome sequence reveals characteristics suitable for biofuel production.</title>
        <authorList>
            <person name="Bogen C."/>
            <person name="Al-Dilaimi A."/>
            <person name="Albersmeier A."/>
            <person name="Wichmann J."/>
            <person name="Grundmann M."/>
            <person name="Rupp O."/>
            <person name="Lauersen K.J."/>
            <person name="Blifernez-Klassen O."/>
            <person name="Kalinowski J."/>
            <person name="Goesmann A."/>
            <person name="Mussgnug J.H."/>
            <person name="Kruse O."/>
        </authorList>
    </citation>
    <scope>NUCLEOTIDE SEQUENCE [LARGE SCALE GENOMIC DNA]</scope>
    <source>
        <strain evidence="2 3">SAG 48.87</strain>
    </source>
</reference>